<dbReference type="Pfam" id="PF05577">
    <property type="entry name" value="Peptidase_S28"/>
    <property type="match status" value="1"/>
</dbReference>
<dbReference type="Pfam" id="PF01757">
    <property type="entry name" value="Acyl_transf_3"/>
    <property type="match status" value="1"/>
</dbReference>
<accession>A0A8S9Y665</accession>
<evidence type="ECO:0000256" key="7">
    <source>
        <dbReference type="SAM" id="SignalP"/>
    </source>
</evidence>
<feature type="transmembrane region" description="Helical" evidence="6">
    <location>
        <begin position="288"/>
        <end position="306"/>
    </location>
</feature>
<evidence type="ECO:0000256" key="5">
    <source>
        <dbReference type="ARBA" id="ARBA00023180"/>
    </source>
</evidence>
<feature type="transmembrane region" description="Helical" evidence="6">
    <location>
        <begin position="326"/>
        <end position="348"/>
    </location>
</feature>
<feature type="domain" description="Nose resistant-to-fluoxetine protein N-terminal" evidence="8">
    <location>
        <begin position="50"/>
        <end position="200"/>
    </location>
</feature>
<keyword evidence="4" id="KW-0378">Hydrolase</keyword>
<dbReference type="InterPro" id="IPR008758">
    <property type="entry name" value="Peptidase_S28"/>
</dbReference>
<feature type="transmembrane region" description="Helical" evidence="6">
    <location>
        <begin position="541"/>
        <end position="563"/>
    </location>
</feature>
<keyword evidence="3 7" id="KW-0732">Signal</keyword>
<feature type="transmembrane region" description="Helical" evidence="6">
    <location>
        <begin position="513"/>
        <end position="529"/>
    </location>
</feature>
<proteinExistence type="inferred from homology"/>
<dbReference type="Gene3D" id="3.40.50.1820">
    <property type="entry name" value="alpha/beta hydrolase"/>
    <property type="match status" value="1"/>
</dbReference>
<dbReference type="PANTHER" id="PTHR11010:SF117">
    <property type="entry name" value="SERINE PROTEASE 16"/>
    <property type="match status" value="1"/>
</dbReference>
<organism evidence="9 10">
    <name type="scientific">Apolygus lucorum</name>
    <name type="common">Small green plant bug</name>
    <name type="synonym">Lygocoris lucorum</name>
    <dbReference type="NCBI Taxonomy" id="248454"/>
    <lineage>
        <taxon>Eukaryota</taxon>
        <taxon>Metazoa</taxon>
        <taxon>Ecdysozoa</taxon>
        <taxon>Arthropoda</taxon>
        <taxon>Hexapoda</taxon>
        <taxon>Insecta</taxon>
        <taxon>Pterygota</taxon>
        <taxon>Neoptera</taxon>
        <taxon>Paraneoptera</taxon>
        <taxon>Hemiptera</taxon>
        <taxon>Heteroptera</taxon>
        <taxon>Panheteroptera</taxon>
        <taxon>Cimicomorpha</taxon>
        <taxon>Miridae</taxon>
        <taxon>Mirini</taxon>
        <taxon>Apolygus</taxon>
    </lineage>
</organism>
<keyword evidence="6" id="KW-0812">Transmembrane</keyword>
<evidence type="ECO:0000256" key="4">
    <source>
        <dbReference type="ARBA" id="ARBA00022801"/>
    </source>
</evidence>
<dbReference type="SUPFAM" id="SSF53474">
    <property type="entry name" value="alpha/beta-Hydrolases"/>
    <property type="match status" value="1"/>
</dbReference>
<dbReference type="InterPro" id="IPR006621">
    <property type="entry name" value="Nose-resist-to-fluoxetine_N"/>
</dbReference>
<evidence type="ECO:0000259" key="8">
    <source>
        <dbReference type="SMART" id="SM00703"/>
    </source>
</evidence>
<dbReference type="InterPro" id="IPR002656">
    <property type="entry name" value="Acyl_transf_3_dom"/>
</dbReference>
<dbReference type="GO" id="GO:0070008">
    <property type="term" value="F:serine-type exopeptidase activity"/>
    <property type="evidence" value="ECO:0007669"/>
    <property type="project" value="InterPro"/>
</dbReference>
<dbReference type="GO" id="GO:0006508">
    <property type="term" value="P:proteolysis"/>
    <property type="evidence" value="ECO:0007669"/>
    <property type="project" value="UniProtKB-KW"/>
</dbReference>
<dbReference type="InterPro" id="IPR042269">
    <property type="entry name" value="Ser_carbopepase_S28_SKS"/>
</dbReference>
<gene>
    <name evidence="9" type="ORF">GE061_001009</name>
</gene>
<keyword evidence="10" id="KW-1185">Reference proteome</keyword>
<dbReference type="SMART" id="SM00703">
    <property type="entry name" value="NRF"/>
    <property type="match status" value="1"/>
</dbReference>
<dbReference type="AlphaFoldDB" id="A0A8S9Y665"/>
<dbReference type="GO" id="GO:0016747">
    <property type="term" value="F:acyltransferase activity, transferring groups other than amino-acyl groups"/>
    <property type="evidence" value="ECO:0007669"/>
    <property type="project" value="InterPro"/>
</dbReference>
<evidence type="ECO:0000256" key="1">
    <source>
        <dbReference type="ARBA" id="ARBA00011079"/>
    </source>
</evidence>
<dbReference type="GO" id="GO:0008239">
    <property type="term" value="F:dipeptidyl-peptidase activity"/>
    <property type="evidence" value="ECO:0007669"/>
    <property type="project" value="TreeGrafter"/>
</dbReference>
<keyword evidence="6" id="KW-0472">Membrane</keyword>
<dbReference type="EMBL" id="WIXP02000001">
    <property type="protein sequence ID" value="KAF6216663.1"/>
    <property type="molecule type" value="Genomic_DNA"/>
</dbReference>
<dbReference type="OrthoDB" id="1735038at2759"/>
<feature type="transmembrane region" description="Helical" evidence="6">
    <location>
        <begin position="616"/>
        <end position="636"/>
    </location>
</feature>
<feature type="transmembrane region" description="Helical" evidence="6">
    <location>
        <begin position="1204"/>
        <end position="1227"/>
    </location>
</feature>
<name>A0A8S9Y665_APOLU</name>
<evidence type="ECO:0000256" key="2">
    <source>
        <dbReference type="ARBA" id="ARBA00022670"/>
    </source>
</evidence>
<comment type="caution">
    <text evidence="9">The sequence shown here is derived from an EMBL/GenBank/DDBJ whole genome shotgun (WGS) entry which is preliminary data.</text>
</comment>
<feature type="transmembrane region" description="Helical" evidence="6">
    <location>
        <begin position="432"/>
        <end position="452"/>
    </location>
</feature>
<dbReference type="Pfam" id="PF20146">
    <property type="entry name" value="NRF"/>
    <property type="match status" value="1"/>
</dbReference>
<feature type="chain" id="PRO_5035828085" description="Nose resistant-to-fluoxetine protein N-terminal domain-containing protein" evidence="7">
    <location>
        <begin position="18"/>
        <end position="1247"/>
    </location>
</feature>
<protein>
    <recommendedName>
        <fullName evidence="8">Nose resistant-to-fluoxetine protein N-terminal domain-containing protein</fullName>
    </recommendedName>
</protein>
<evidence type="ECO:0000256" key="3">
    <source>
        <dbReference type="ARBA" id="ARBA00022729"/>
    </source>
</evidence>
<sequence length="1247" mass="141452">MWCLLVLTVLLVDTTGAVENNENATEPRWISAYMPGLLGSLEYGEDKSSTAECKRHGLLYKKHLSNQTMWAVTMHDASALHWDNLVTGGTFHYGSFDACMSIHVPDYSLTGRYCFVKMGLRPLGATRRFFNFTDDVKVTHPGPLESIWALFQETADPRIAKKDDMKFALCIPSGCSHSDLKATLVTQLLPALRDEGLDVSVEIGEPACVVPQEETKFDFPALVYLSVFGLLFFMVSLVSLVHGYLMSEERQLKFNQCWLSSFSLLNSGRKLMQVEGPPDLHFLSGMKVLSMFLIIFGHRYLTMLYVPTVNVTELEKKYNDFMEMLLFNGPLIVNTFLVLSGFFTYFKILNDIEKGRGVNIPLYLYYRWMRVTVVYATVIFFSALILPHYISGPGWKIEGLMRYEACRRNWWTHLLYFNNYYRADEECTLPGWYLAVDMQLFVVAVLLGFCVSKWKTVEVPLLASLLTLSIAIPAVVTYVGGYPPILKFYLNYIHRYWKADDYVNAYTKTHMRAAPYVMGMITAKIYFKLKGKKFEFSKPVLFLMAVTTFVLAEGTLFSAWPFFQNVVNPSRLVSALYSTFSKVVWALAMCVFILGHSLGGLGFPTESLASRLYVPFNRLTLLALLIHPIVQIHMFLGLRHPLFISFWAIDVGTLLRNSDKADYCKQDYVSSMLIEQSSQEIPGRLSRSQTVQDRHESVAVGASLEVLTSNPFRSLVAIMKCSTLSVFSVLCFTLLNRTFCWKLSHLRHRRRLLGEPVGVPENATPAPDYWFTQQLDHFDPLNNNTWKQRYQVNETFFGKRYDSPVFLMVGGEGSIGAKWMASGAWQIYAEKYHALCFQLEHRYYGKSWPLPDMSTENLQFLSSEQALADLAYFIEGMNEKYGLLRSNKWILFGGSYPGSLAAWARTKYAHLVHASISSSGPLVAIADFKEYNDVVKDALSTFSEDCADQVHQAALHLEKLIAHPVGGKLISRLFNLCTPLDITNKKDVSTLAEALAGNIDEIVQYNKDNRITSDPTPAFTIDDVCEKMINRGIGTPLERYASLSNMMLNRSKESCLDVTYKNMIKDLRNVTFADTEGAGGRQWTYQTCTEFGFFQTSSSRSELFGSLYDVNYFVDQCKDIFGDGFDANRLSDGIKRTNTLYGGREIDVYHVIFVHGSIDPWHALGITESLRPRMPAVYIKGTAHCANMYPPSPKDLPELKIARYTFWSAAGDIATSYVIAVFMFLYIEAPMTSLNDHILRSLFVRTK</sequence>
<dbReference type="FunFam" id="1.20.120.980:FF:000003">
    <property type="entry name" value="Serine protease 16"/>
    <property type="match status" value="1"/>
</dbReference>
<feature type="transmembrane region" description="Helical" evidence="6">
    <location>
        <begin position="459"/>
        <end position="480"/>
    </location>
</feature>
<dbReference type="Gene3D" id="1.20.120.980">
    <property type="entry name" value="Serine carboxypeptidase S28, SKS domain"/>
    <property type="match status" value="1"/>
</dbReference>
<feature type="transmembrane region" description="Helical" evidence="6">
    <location>
        <begin position="221"/>
        <end position="245"/>
    </location>
</feature>
<keyword evidence="5" id="KW-0325">Glycoprotein</keyword>
<evidence type="ECO:0000313" key="10">
    <source>
        <dbReference type="Proteomes" id="UP000466442"/>
    </source>
</evidence>
<evidence type="ECO:0000313" key="9">
    <source>
        <dbReference type="EMBL" id="KAF6216663.1"/>
    </source>
</evidence>
<dbReference type="Proteomes" id="UP000466442">
    <property type="component" value="Linkage Group LG1"/>
</dbReference>
<comment type="similarity">
    <text evidence="1">Belongs to the peptidase S28 family.</text>
</comment>
<feature type="signal peptide" evidence="7">
    <location>
        <begin position="1"/>
        <end position="17"/>
    </location>
</feature>
<evidence type="ECO:0000256" key="6">
    <source>
        <dbReference type="SAM" id="Phobius"/>
    </source>
</evidence>
<feature type="transmembrane region" description="Helical" evidence="6">
    <location>
        <begin position="368"/>
        <end position="390"/>
    </location>
</feature>
<reference evidence="9" key="1">
    <citation type="journal article" date="2021" name="Mol. Ecol. Resour.">
        <title>Apolygus lucorum genome provides insights into omnivorousness and mesophyll feeding.</title>
        <authorList>
            <person name="Liu Y."/>
            <person name="Liu H."/>
            <person name="Wang H."/>
            <person name="Huang T."/>
            <person name="Liu B."/>
            <person name="Yang B."/>
            <person name="Yin L."/>
            <person name="Li B."/>
            <person name="Zhang Y."/>
            <person name="Zhang S."/>
            <person name="Jiang F."/>
            <person name="Zhang X."/>
            <person name="Ren Y."/>
            <person name="Wang B."/>
            <person name="Wang S."/>
            <person name="Lu Y."/>
            <person name="Wu K."/>
            <person name="Fan W."/>
            <person name="Wang G."/>
        </authorList>
    </citation>
    <scope>NUCLEOTIDE SEQUENCE</scope>
    <source>
        <strain evidence="9">12Hb</strain>
    </source>
</reference>
<dbReference type="PANTHER" id="PTHR11010">
    <property type="entry name" value="PROTEASE S28 PRO-X CARBOXYPEPTIDASE-RELATED"/>
    <property type="match status" value="1"/>
</dbReference>
<keyword evidence="6" id="KW-1133">Transmembrane helix</keyword>
<keyword evidence="2" id="KW-0645">Protease</keyword>
<dbReference type="InterPro" id="IPR029058">
    <property type="entry name" value="AB_hydrolase_fold"/>
</dbReference>
<feature type="transmembrane region" description="Helical" evidence="6">
    <location>
        <begin position="583"/>
        <end position="604"/>
    </location>
</feature>